<evidence type="ECO:0000313" key="4">
    <source>
        <dbReference type="Proteomes" id="UP000008289"/>
    </source>
</evidence>
<dbReference type="Proteomes" id="UP000008289">
    <property type="component" value="Chromosome"/>
</dbReference>
<name>Q3Z9S2_DEHM1</name>
<dbReference type="AlphaFoldDB" id="Q3Z9S2"/>
<dbReference type="GeneID" id="3230424"/>
<dbReference type="KEGG" id="det:DET0256"/>
<keyword evidence="4" id="KW-1185">Reference proteome</keyword>
<accession>Q3Z9S2</accession>
<proteinExistence type="predicted"/>
<dbReference type="KEGG" id="det:DET0279"/>
<gene>
    <name evidence="3" type="ordered locus">DET0256</name>
    <name evidence="2" type="ordered locus">DET0279</name>
    <name evidence="1" type="ordered locus">DET0889</name>
</gene>
<dbReference type="EMBL" id="CP000027">
    <property type="protein sequence ID" value="AAW40460.1"/>
    <property type="molecule type" value="Genomic_DNA"/>
</dbReference>
<dbReference type="KEGG" id="det:DET0889"/>
<evidence type="ECO:0000313" key="1">
    <source>
        <dbReference type="EMBL" id="AAW39824.1"/>
    </source>
</evidence>
<dbReference type="EMBL" id="CP000027">
    <property type="protein sequence ID" value="AAW40421.1"/>
    <property type="molecule type" value="Genomic_DNA"/>
</dbReference>
<reference evidence="2 4" key="1">
    <citation type="journal article" date="2005" name="Science">
        <title>Genome sequence of the PCE-dechlorinating bacterium Dehalococcoides ethenogenes.</title>
        <authorList>
            <person name="Seshadri R."/>
            <person name="Adrian L."/>
            <person name="Fouts D.E."/>
            <person name="Eisen J.A."/>
            <person name="Phillippy A.M."/>
            <person name="Methe B.A."/>
            <person name="Ward N.L."/>
            <person name="Nelson W.C."/>
            <person name="Deboy R.T."/>
            <person name="Khouri H.M."/>
            <person name="Kolonay J.F."/>
            <person name="Dodson R.J."/>
            <person name="Daugherty S.C."/>
            <person name="Brinkac L.M."/>
            <person name="Sullivan S.A."/>
            <person name="Madupu R."/>
            <person name="Nelson K.E."/>
            <person name="Kang K.H."/>
            <person name="Impraim M."/>
            <person name="Tran K."/>
            <person name="Robinson J.M."/>
            <person name="Forberger H.A."/>
            <person name="Fraser C.M."/>
            <person name="Zinder S.H."/>
            <person name="Heidelberg J.F."/>
        </authorList>
    </citation>
    <scope>NUCLEOTIDE SEQUENCE [LARGE SCALE GENOMIC DNA]</scope>
    <source>
        <strain evidence="2">195</strain>
        <strain evidence="4">ATCC BAA-2266 / KCTC 15142 / 195</strain>
    </source>
</reference>
<dbReference type="RefSeq" id="WP_010936059.1">
    <property type="nucleotide sequence ID" value="NC_002936.3"/>
</dbReference>
<sequence length="197" mass="22118">MMAYLNKNCAKGKERKSMKTVLTKIKGITPLLMHRFPMAGADDTSKRRTGVPDWKAEAELSLYKDDHGQIYQPASHIEASLKEASKTLKIPGKRGATYSKLIGSAVSVSPDAITHLIQNYETDSRPVVIQKARIVRYRPIFKEWELEFEINIGDEQIPIEVVKQALDHAGLYVGIGDFRPGRGGKFGKFIVTKFIEQ</sequence>
<protein>
    <submittedName>
        <fullName evidence="2">Uncharacterized protein</fullName>
    </submittedName>
</protein>
<organism evidence="2 4">
    <name type="scientific">Dehalococcoides mccartyi (strain ATCC BAA-2266 / KCTC 15142 / 195)</name>
    <name type="common">Dehalococcoides ethenogenes (strain 195)</name>
    <dbReference type="NCBI Taxonomy" id="243164"/>
    <lineage>
        <taxon>Bacteria</taxon>
        <taxon>Bacillati</taxon>
        <taxon>Chloroflexota</taxon>
        <taxon>Dehalococcoidia</taxon>
        <taxon>Dehalococcoidales</taxon>
        <taxon>Dehalococcoidaceae</taxon>
        <taxon>Dehalococcoides</taxon>
    </lineage>
</organism>
<dbReference type="PATRIC" id="fig|243164.10.peg.239"/>
<dbReference type="HOGENOM" id="CLU_1439962_0_0_0"/>
<evidence type="ECO:0000313" key="3">
    <source>
        <dbReference type="EMBL" id="AAW40460.1"/>
    </source>
</evidence>
<dbReference type="EMBL" id="CP000027">
    <property type="protein sequence ID" value="AAW39824.1"/>
    <property type="molecule type" value="Genomic_DNA"/>
</dbReference>
<evidence type="ECO:0000313" key="2">
    <source>
        <dbReference type="EMBL" id="AAW40421.1"/>
    </source>
</evidence>